<name>A0ABV9XV47_9PSEU</name>
<keyword evidence="3" id="KW-0442">Lipid degradation</keyword>
<dbReference type="PANTHER" id="PTHR12370">
    <property type="entry name" value="PHOSPHOLIPASE B-RELATED"/>
    <property type="match status" value="1"/>
</dbReference>
<dbReference type="Proteomes" id="UP001595833">
    <property type="component" value="Unassembled WGS sequence"/>
</dbReference>
<gene>
    <name evidence="6" type="ORF">ACFPFM_10310</name>
</gene>
<dbReference type="InterPro" id="IPR047794">
    <property type="entry name" value="C45_proenzyme-like"/>
</dbReference>
<protein>
    <submittedName>
        <fullName evidence="6">C45 family autoproteolytic acyltransferase/hydrolase</fullName>
    </submittedName>
</protein>
<keyword evidence="6" id="KW-0012">Acyltransferase</keyword>
<proteinExistence type="predicted"/>
<evidence type="ECO:0000256" key="2">
    <source>
        <dbReference type="ARBA" id="ARBA00022801"/>
    </source>
</evidence>
<evidence type="ECO:0000256" key="4">
    <source>
        <dbReference type="ARBA" id="ARBA00023098"/>
    </source>
</evidence>
<comment type="caution">
    <text evidence="6">The sequence shown here is derived from an EMBL/GenBank/DDBJ whole genome shotgun (WGS) entry which is preliminary data.</text>
</comment>
<sequence>MTGSVGKDGWTYLRLDGEPGKRGDTHGRELGDAIAKSLRRADFMSKLDTGEPFDFFTRAVSETFDDFPGISDEIREELRGIAEGASRATGSTITLQQIIALNAYEELVDSWWPTSQAHGATRRLRGARPRCSAFIATGSHTADGRIVAAHNSWDRFSSGDALSVVLDIRPPAGEGHRVLMQAAPGWVTSNTDWMVTGAGLVVLETTIGSFDGAFAPDGDPEFYRSRRATQHAADIEGWTALFSENNNVGYVNTWMLGGTHRGVENTIALYELGKGGPGDAWFTHTTNGFYTGYNVANSPEIRLQQCTDPMQRFDIRGNAARRVRLEQLLTESEGKVDATRAQEIIGDHFDVYRGEESAGSRSICGHLDLDKGEYGNHGQPPYFPWGANDGKAYHAGSDPEDPLGFRARWGNSCGQEFDPAAFVRDHPQYAEFAGHMDHRTGYPWTAMPPR</sequence>
<keyword evidence="6" id="KW-0808">Transferase</keyword>
<keyword evidence="4" id="KW-0443">Lipid metabolism</keyword>
<dbReference type="GO" id="GO:0016746">
    <property type="term" value="F:acyltransferase activity"/>
    <property type="evidence" value="ECO:0007669"/>
    <property type="project" value="UniProtKB-KW"/>
</dbReference>
<keyword evidence="2" id="KW-0378">Hydrolase</keyword>
<evidence type="ECO:0000313" key="7">
    <source>
        <dbReference type="Proteomes" id="UP001595833"/>
    </source>
</evidence>
<accession>A0ABV9XV47</accession>
<dbReference type="PANTHER" id="PTHR12370:SF3">
    <property type="entry name" value="PHOSPHOLIPASE B-LIKE 2-RELATED"/>
    <property type="match status" value="1"/>
</dbReference>
<keyword evidence="7" id="KW-1185">Reference proteome</keyword>
<evidence type="ECO:0000313" key="6">
    <source>
        <dbReference type="EMBL" id="MFC5054151.1"/>
    </source>
</evidence>
<keyword evidence="1" id="KW-0732">Signal</keyword>
<keyword evidence="5" id="KW-0325">Glycoprotein</keyword>
<dbReference type="Gene3D" id="3.60.60.30">
    <property type="match status" value="1"/>
</dbReference>
<reference evidence="7" key="1">
    <citation type="journal article" date="2019" name="Int. J. Syst. Evol. Microbiol.">
        <title>The Global Catalogue of Microorganisms (GCM) 10K type strain sequencing project: providing services to taxonomists for standard genome sequencing and annotation.</title>
        <authorList>
            <consortium name="The Broad Institute Genomics Platform"/>
            <consortium name="The Broad Institute Genome Sequencing Center for Infectious Disease"/>
            <person name="Wu L."/>
            <person name="Ma J."/>
        </authorList>
    </citation>
    <scope>NUCLEOTIDE SEQUENCE [LARGE SCALE GENOMIC DNA]</scope>
    <source>
        <strain evidence="7">KCTC 12848</strain>
    </source>
</reference>
<evidence type="ECO:0000256" key="3">
    <source>
        <dbReference type="ARBA" id="ARBA00022963"/>
    </source>
</evidence>
<organism evidence="6 7">
    <name type="scientific">Saccharothrix xinjiangensis</name>
    <dbReference type="NCBI Taxonomy" id="204798"/>
    <lineage>
        <taxon>Bacteria</taxon>
        <taxon>Bacillati</taxon>
        <taxon>Actinomycetota</taxon>
        <taxon>Actinomycetes</taxon>
        <taxon>Pseudonocardiales</taxon>
        <taxon>Pseudonocardiaceae</taxon>
        <taxon>Saccharothrix</taxon>
    </lineage>
</organism>
<dbReference type="RefSeq" id="WP_344038614.1">
    <property type="nucleotide sequence ID" value="NZ_BAAAKE010000012.1"/>
</dbReference>
<dbReference type="NCBIfam" id="NF040521">
    <property type="entry name" value="C45_proenzyme"/>
    <property type="match status" value="1"/>
</dbReference>
<dbReference type="EMBL" id="JBHSJB010000008">
    <property type="protein sequence ID" value="MFC5054151.1"/>
    <property type="molecule type" value="Genomic_DNA"/>
</dbReference>
<dbReference type="Pfam" id="PF04916">
    <property type="entry name" value="Phospholip_B"/>
    <property type="match status" value="1"/>
</dbReference>
<evidence type="ECO:0000256" key="1">
    <source>
        <dbReference type="ARBA" id="ARBA00022729"/>
    </source>
</evidence>
<evidence type="ECO:0000256" key="5">
    <source>
        <dbReference type="ARBA" id="ARBA00023180"/>
    </source>
</evidence>
<dbReference type="InterPro" id="IPR007000">
    <property type="entry name" value="PLipase_B-like"/>
</dbReference>